<keyword evidence="1 4" id="KW-0349">Heme</keyword>
<feature type="domain" description="Cytochrome c" evidence="7">
    <location>
        <begin position="322"/>
        <end position="511"/>
    </location>
</feature>
<evidence type="ECO:0000256" key="2">
    <source>
        <dbReference type="ARBA" id="ARBA00022723"/>
    </source>
</evidence>
<evidence type="ECO:0000256" key="5">
    <source>
        <dbReference type="SAM" id="MobiDB-lite"/>
    </source>
</evidence>
<dbReference type="PROSITE" id="PS51257">
    <property type="entry name" value="PROKAR_LIPOPROTEIN"/>
    <property type="match status" value="1"/>
</dbReference>
<dbReference type="InterPro" id="IPR051395">
    <property type="entry name" value="Cytochrome_c_Peroxidase/MauG"/>
</dbReference>
<evidence type="ECO:0000259" key="7">
    <source>
        <dbReference type="PROSITE" id="PS51007"/>
    </source>
</evidence>
<evidence type="ECO:0000256" key="3">
    <source>
        <dbReference type="ARBA" id="ARBA00023004"/>
    </source>
</evidence>
<evidence type="ECO:0000256" key="4">
    <source>
        <dbReference type="PROSITE-ProRule" id="PRU00433"/>
    </source>
</evidence>
<dbReference type="RefSeq" id="WP_106392707.1">
    <property type="nucleotide sequence ID" value="NZ_PVNK01000154.1"/>
</dbReference>
<dbReference type="Proteomes" id="UP000237968">
    <property type="component" value="Unassembled WGS sequence"/>
</dbReference>
<dbReference type="GO" id="GO:0020037">
    <property type="term" value="F:heme binding"/>
    <property type="evidence" value="ECO:0007669"/>
    <property type="project" value="InterPro"/>
</dbReference>
<dbReference type="GO" id="GO:0009055">
    <property type="term" value="F:electron transfer activity"/>
    <property type="evidence" value="ECO:0007669"/>
    <property type="project" value="InterPro"/>
</dbReference>
<feature type="signal peptide" evidence="6">
    <location>
        <begin position="1"/>
        <end position="22"/>
    </location>
</feature>
<evidence type="ECO:0000256" key="1">
    <source>
        <dbReference type="ARBA" id="ARBA00022617"/>
    </source>
</evidence>
<dbReference type="Gene3D" id="1.10.760.10">
    <property type="entry name" value="Cytochrome c-like domain"/>
    <property type="match status" value="1"/>
</dbReference>
<evidence type="ECO:0000313" key="8">
    <source>
        <dbReference type="EMBL" id="PRP97518.1"/>
    </source>
</evidence>
<dbReference type="OrthoDB" id="9805202at2"/>
<dbReference type="GO" id="GO:0046872">
    <property type="term" value="F:metal ion binding"/>
    <property type="evidence" value="ECO:0007669"/>
    <property type="project" value="UniProtKB-KW"/>
</dbReference>
<dbReference type="PANTHER" id="PTHR30600:SF9">
    <property type="entry name" value="BLR7738 PROTEIN"/>
    <property type="match status" value="1"/>
</dbReference>
<keyword evidence="3 4" id="KW-0408">Iron</keyword>
<accession>A0A2S9XXC4</accession>
<dbReference type="SUPFAM" id="SSF46626">
    <property type="entry name" value="Cytochrome c"/>
    <property type="match status" value="1"/>
</dbReference>
<dbReference type="Pfam" id="PF21419">
    <property type="entry name" value="RoxA-like_Cyt-c"/>
    <property type="match status" value="1"/>
</dbReference>
<protein>
    <submittedName>
        <fullName evidence="8">Cytochrome c</fullName>
    </submittedName>
</protein>
<dbReference type="InterPro" id="IPR009056">
    <property type="entry name" value="Cyt_c-like_dom"/>
</dbReference>
<dbReference type="AlphaFoldDB" id="A0A2S9XXC4"/>
<keyword evidence="9" id="KW-1185">Reference proteome</keyword>
<keyword evidence="6" id="KW-0732">Signal</keyword>
<dbReference type="GO" id="GO:0004130">
    <property type="term" value="F:cytochrome-c peroxidase activity"/>
    <property type="evidence" value="ECO:0007669"/>
    <property type="project" value="TreeGrafter"/>
</dbReference>
<sequence>MRGPLQYSVTSLLFTQALFTLACSTPPDGSADSNASSEDGEGTAGESETSDTGPASCVDADGPWDAGYAIEGPDIPAGDPEQGLWALVHQDYVNCGIPYDLFVTAAEFVAQLQNEPLPWRDGKAAELPYDWNLVVSEGGTELVASNCLTCHADYFNDELILGLGRHTADYTEDFGAFAGLLPMLEEGTDAALELEKFRERTETLAPHVQTYTVGSNPADVIAIVLSAHRDPETLAWSSEALNPLDPPMIVADTPPWWRVKKKAGHFANGMSRGDHRGSMMFASSLCVDSVEQAEQMLDYFSDIRAYIASIEAPRYPWAIDEQLAAEGEEIFTCDCAGCHGSYSQDPEAETYPNLLIPLDIIATDPVTAQLAASGEGSGQQVEWFNSSWYGQFTELRPAAPFIGYVAPPLDGIWATAPFFHNGSAPSLAAVLDSSARPRYWRRATYDSTDFDRDQLGWRFVELDYGQAEASDTERKHIYDTTILAHGNGGHTFGDHLDDGQRAAVLEYLKTL</sequence>
<feature type="region of interest" description="Disordered" evidence="5">
    <location>
        <begin position="27"/>
        <end position="58"/>
    </location>
</feature>
<dbReference type="InterPro" id="IPR036909">
    <property type="entry name" value="Cyt_c-like_dom_sf"/>
</dbReference>
<organism evidence="8 9">
    <name type="scientific">Enhygromyxa salina</name>
    <dbReference type="NCBI Taxonomy" id="215803"/>
    <lineage>
        <taxon>Bacteria</taxon>
        <taxon>Pseudomonadati</taxon>
        <taxon>Myxococcota</taxon>
        <taxon>Polyangia</taxon>
        <taxon>Nannocystales</taxon>
        <taxon>Nannocystaceae</taxon>
        <taxon>Enhygromyxa</taxon>
    </lineage>
</organism>
<reference evidence="8 9" key="1">
    <citation type="submission" date="2018-03" db="EMBL/GenBank/DDBJ databases">
        <title>Draft Genome Sequences of the Obligatory Marine Myxobacteria Enhygromyxa salina SWB005.</title>
        <authorList>
            <person name="Poehlein A."/>
            <person name="Moghaddam J.A."/>
            <person name="Harms H."/>
            <person name="Alanjari M."/>
            <person name="Koenig G.M."/>
            <person name="Daniel R."/>
            <person name="Schaeberle T.F."/>
        </authorList>
    </citation>
    <scope>NUCLEOTIDE SEQUENCE [LARGE SCALE GENOMIC DNA]</scope>
    <source>
        <strain evidence="8 9">SWB005</strain>
    </source>
</reference>
<evidence type="ECO:0000313" key="9">
    <source>
        <dbReference type="Proteomes" id="UP000237968"/>
    </source>
</evidence>
<name>A0A2S9XXC4_9BACT</name>
<dbReference type="EMBL" id="PVNK01000154">
    <property type="protein sequence ID" value="PRP97518.1"/>
    <property type="molecule type" value="Genomic_DNA"/>
</dbReference>
<evidence type="ECO:0000256" key="6">
    <source>
        <dbReference type="SAM" id="SignalP"/>
    </source>
</evidence>
<comment type="caution">
    <text evidence="8">The sequence shown here is derived from an EMBL/GenBank/DDBJ whole genome shotgun (WGS) entry which is preliminary data.</text>
</comment>
<feature type="chain" id="PRO_5015710734" evidence="6">
    <location>
        <begin position="23"/>
        <end position="511"/>
    </location>
</feature>
<proteinExistence type="predicted"/>
<dbReference type="PANTHER" id="PTHR30600">
    <property type="entry name" value="CYTOCHROME C PEROXIDASE-RELATED"/>
    <property type="match status" value="1"/>
</dbReference>
<keyword evidence="2 4" id="KW-0479">Metal-binding</keyword>
<dbReference type="PROSITE" id="PS51007">
    <property type="entry name" value="CYTC"/>
    <property type="match status" value="1"/>
</dbReference>
<gene>
    <name evidence="8" type="ORF">ENSA5_33540</name>
</gene>